<comment type="similarity">
    <text evidence="2 7">Belongs to the UPF0056 (MarC) family.</text>
</comment>
<evidence type="ECO:0000256" key="6">
    <source>
        <dbReference type="ARBA" id="ARBA00023136"/>
    </source>
</evidence>
<dbReference type="AlphaFoldDB" id="A0A1D8K4N6"/>
<name>A0A1D8K4N6_9GAMM</name>
<accession>A0A1D8K4N6</accession>
<feature type="transmembrane region" description="Helical" evidence="7">
    <location>
        <begin position="46"/>
        <end position="70"/>
    </location>
</feature>
<organism evidence="8 9">
    <name type="scientific">Acidihalobacter aeolianus</name>
    <dbReference type="NCBI Taxonomy" id="2792603"/>
    <lineage>
        <taxon>Bacteria</taxon>
        <taxon>Pseudomonadati</taxon>
        <taxon>Pseudomonadota</taxon>
        <taxon>Gammaproteobacteria</taxon>
        <taxon>Chromatiales</taxon>
        <taxon>Ectothiorhodospiraceae</taxon>
        <taxon>Acidihalobacter</taxon>
    </lineage>
</organism>
<keyword evidence="3" id="KW-1003">Cell membrane</keyword>
<proteinExistence type="inferred from homology"/>
<dbReference type="PANTHER" id="PTHR33508:SF1">
    <property type="entry name" value="UPF0056 MEMBRANE PROTEIN YHCE"/>
    <property type="match status" value="1"/>
</dbReference>
<dbReference type="InterPro" id="IPR002771">
    <property type="entry name" value="Multi_antbiot-R_MarC"/>
</dbReference>
<dbReference type="EMBL" id="CP017448">
    <property type="protein sequence ID" value="AOV15916.1"/>
    <property type="molecule type" value="Genomic_DNA"/>
</dbReference>
<evidence type="ECO:0000256" key="1">
    <source>
        <dbReference type="ARBA" id="ARBA00004651"/>
    </source>
</evidence>
<feature type="transmembrane region" description="Helical" evidence="7">
    <location>
        <begin position="116"/>
        <end position="139"/>
    </location>
</feature>
<keyword evidence="9" id="KW-1185">Reference proteome</keyword>
<sequence length="212" mass="21991">MSAYPLTDSLRALVALLAIVNPIGAVPIFVAVTSDQTASDRVRTSRTTAIAVGITLLASAFAGQAILRFFGIDLDAFRVGGGLLILLMAIHMLQGSPNRARNTPEETQEGVAKDEVAVVPLAIPLLAGPGSISTVIITAQNAVGWFGYIALLLSILIVAGVVYVTLRMAVPLSVRLGETGIRIATRVLGLLLAAIAVQFMALGIRGLLPGLA</sequence>
<dbReference type="GO" id="GO:0005886">
    <property type="term" value="C:plasma membrane"/>
    <property type="evidence" value="ECO:0007669"/>
    <property type="project" value="UniProtKB-SubCell"/>
</dbReference>
<keyword evidence="4 7" id="KW-0812">Transmembrane</keyword>
<evidence type="ECO:0000256" key="2">
    <source>
        <dbReference type="ARBA" id="ARBA00009784"/>
    </source>
</evidence>
<evidence type="ECO:0000256" key="5">
    <source>
        <dbReference type="ARBA" id="ARBA00022989"/>
    </source>
</evidence>
<feature type="transmembrane region" description="Helical" evidence="7">
    <location>
        <begin position="76"/>
        <end position="95"/>
    </location>
</feature>
<feature type="transmembrane region" description="Helical" evidence="7">
    <location>
        <begin position="187"/>
        <end position="208"/>
    </location>
</feature>
<dbReference type="Pfam" id="PF01914">
    <property type="entry name" value="MarC"/>
    <property type="match status" value="1"/>
</dbReference>
<gene>
    <name evidence="8" type="ORF">BJI67_01465</name>
</gene>
<evidence type="ECO:0000313" key="9">
    <source>
        <dbReference type="Proteomes" id="UP000095342"/>
    </source>
</evidence>
<comment type="subcellular location">
    <subcellularLocation>
        <location evidence="1 7">Cell membrane</location>
        <topology evidence="1 7">Multi-pass membrane protein</topology>
    </subcellularLocation>
</comment>
<keyword evidence="6 7" id="KW-0472">Membrane</keyword>
<evidence type="ECO:0000313" key="8">
    <source>
        <dbReference type="EMBL" id="AOV15916.1"/>
    </source>
</evidence>
<evidence type="ECO:0000256" key="7">
    <source>
        <dbReference type="RuleBase" id="RU362048"/>
    </source>
</evidence>
<reference evidence="8 9" key="1">
    <citation type="submission" date="2016-09" db="EMBL/GenBank/DDBJ databases">
        <title>Acidihalobacter prosperus V6 (DSM14174).</title>
        <authorList>
            <person name="Khaleque H.N."/>
            <person name="Ramsay J.P."/>
            <person name="Murphy R.J.T."/>
            <person name="Kaksonen A.H."/>
            <person name="Boxall N.J."/>
            <person name="Watkin E.L.J."/>
        </authorList>
    </citation>
    <scope>NUCLEOTIDE SEQUENCE [LARGE SCALE GENOMIC DNA]</scope>
    <source>
        <strain evidence="8 9">V6</strain>
    </source>
</reference>
<feature type="transmembrane region" description="Helical" evidence="7">
    <location>
        <begin position="12"/>
        <end position="34"/>
    </location>
</feature>
<keyword evidence="5 7" id="KW-1133">Transmembrane helix</keyword>
<dbReference type="Proteomes" id="UP000095342">
    <property type="component" value="Chromosome"/>
</dbReference>
<dbReference type="NCBIfam" id="TIGR00427">
    <property type="entry name" value="NAAT family transporter"/>
    <property type="match status" value="1"/>
</dbReference>
<protein>
    <recommendedName>
        <fullName evidence="7">UPF0056 membrane protein</fullName>
    </recommendedName>
</protein>
<dbReference type="PANTHER" id="PTHR33508">
    <property type="entry name" value="UPF0056 MEMBRANE PROTEIN YHCE"/>
    <property type="match status" value="1"/>
</dbReference>
<dbReference type="KEGG" id="aaeo:BJI67_01465"/>
<dbReference type="RefSeq" id="WP_070071515.1">
    <property type="nucleotide sequence ID" value="NZ_CP017448.1"/>
</dbReference>
<feature type="transmembrane region" description="Helical" evidence="7">
    <location>
        <begin position="145"/>
        <end position="166"/>
    </location>
</feature>
<evidence type="ECO:0000256" key="4">
    <source>
        <dbReference type="ARBA" id="ARBA00022692"/>
    </source>
</evidence>
<evidence type="ECO:0000256" key="3">
    <source>
        <dbReference type="ARBA" id="ARBA00022475"/>
    </source>
</evidence>